<dbReference type="Pfam" id="PF00392">
    <property type="entry name" value="GntR"/>
    <property type="match status" value="1"/>
</dbReference>
<evidence type="ECO:0000313" key="6">
    <source>
        <dbReference type="Proteomes" id="UP000316125"/>
    </source>
</evidence>
<keyword evidence="2" id="KW-0238">DNA-binding</keyword>
<dbReference type="OrthoDB" id="3210131at2"/>
<dbReference type="CDD" id="cd07377">
    <property type="entry name" value="WHTH_GntR"/>
    <property type="match status" value="1"/>
</dbReference>
<dbReference type="Gene3D" id="1.10.10.10">
    <property type="entry name" value="Winged helix-like DNA-binding domain superfamily/Winged helix DNA-binding domain"/>
    <property type="match status" value="1"/>
</dbReference>
<dbReference type="SUPFAM" id="SSF64288">
    <property type="entry name" value="Chorismate lyase-like"/>
    <property type="match status" value="1"/>
</dbReference>
<dbReference type="PROSITE" id="PS50949">
    <property type="entry name" value="HTH_GNTR"/>
    <property type="match status" value="1"/>
</dbReference>
<dbReference type="SMART" id="SM00345">
    <property type="entry name" value="HTH_GNTR"/>
    <property type="match status" value="1"/>
</dbReference>
<dbReference type="Proteomes" id="UP000316125">
    <property type="component" value="Chromosome"/>
</dbReference>
<dbReference type="InterPro" id="IPR028978">
    <property type="entry name" value="Chorismate_lyase_/UTRA_dom_sf"/>
</dbReference>
<proteinExistence type="predicted"/>
<accession>A0A4Y5YSS1</accession>
<evidence type="ECO:0000256" key="1">
    <source>
        <dbReference type="ARBA" id="ARBA00023015"/>
    </source>
</evidence>
<dbReference type="InterPro" id="IPR036388">
    <property type="entry name" value="WH-like_DNA-bd_sf"/>
</dbReference>
<dbReference type="GO" id="GO:0045892">
    <property type="term" value="P:negative regulation of DNA-templated transcription"/>
    <property type="evidence" value="ECO:0007669"/>
    <property type="project" value="TreeGrafter"/>
</dbReference>
<sequence>MHRYREIARDLSIQIIDGAFDEGGMLPPEEQLSRTYGVSRGTVRNALVLLARQGAIAPRRGSGWLVRTTVQSQRLSEMRSFAQWARSRGMEPGGRVVSQRRRAPTALELRQLRGGSRAGDVLEVVRLRLLNRRVVMLERTAYPAWIAPMIEALSPEESSVVGALEEHHGVRMVHGEHSIDAIAASSEDARLLEVRRSSPLLRVNRVSYAADGRAIEAGDDRYLADTMSFQVQASLQGTSLTRQAN</sequence>
<dbReference type="InterPro" id="IPR011663">
    <property type="entry name" value="UTRA"/>
</dbReference>
<dbReference type="EMBL" id="CP041040">
    <property type="protein sequence ID" value="QDE35824.1"/>
    <property type="molecule type" value="Genomic_DNA"/>
</dbReference>
<dbReference type="GO" id="GO:0003700">
    <property type="term" value="F:DNA-binding transcription factor activity"/>
    <property type="evidence" value="ECO:0007669"/>
    <property type="project" value="InterPro"/>
</dbReference>
<evidence type="ECO:0000259" key="4">
    <source>
        <dbReference type="PROSITE" id="PS50949"/>
    </source>
</evidence>
<dbReference type="GO" id="GO:0003677">
    <property type="term" value="F:DNA binding"/>
    <property type="evidence" value="ECO:0007669"/>
    <property type="project" value="UniProtKB-KW"/>
</dbReference>
<keyword evidence="3" id="KW-0804">Transcription</keyword>
<evidence type="ECO:0000256" key="3">
    <source>
        <dbReference type="ARBA" id="ARBA00023163"/>
    </source>
</evidence>
<dbReference type="PANTHER" id="PTHR44846">
    <property type="entry name" value="MANNOSYL-D-GLYCERATE TRANSPORT/METABOLISM SYSTEM REPRESSOR MNGR-RELATED"/>
    <property type="match status" value="1"/>
</dbReference>
<name>A0A4Y5YSS1_9MICO</name>
<protein>
    <submittedName>
        <fullName evidence="5">GntR family transcriptional regulator</fullName>
    </submittedName>
</protein>
<dbReference type="InterPro" id="IPR036390">
    <property type="entry name" value="WH_DNA-bd_sf"/>
</dbReference>
<evidence type="ECO:0000256" key="2">
    <source>
        <dbReference type="ARBA" id="ARBA00023125"/>
    </source>
</evidence>
<organism evidence="5 6">
    <name type="scientific">Microbacterium foliorum</name>
    <dbReference type="NCBI Taxonomy" id="104336"/>
    <lineage>
        <taxon>Bacteria</taxon>
        <taxon>Bacillati</taxon>
        <taxon>Actinomycetota</taxon>
        <taxon>Actinomycetes</taxon>
        <taxon>Micrococcales</taxon>
        <taxon>Microbacteriaceae</taxon>
        <taxon>Microbacterium</taxon>
    </lineage>
</organism>
<dbReference type="AlphaFoldDB" id="A0A4Y5YSS1"/>
<dbReference type="PANTHER" id="PTHR44846:SF17">
    <property type="entry name" value="GNTR-FAMILY TRANSCRIPTIONAL REGULATOR"/>
    <property type="match status" value="1"/>
</dbReference>
<dbReference type="InterPro" id="IPR000524">
    <property type="entry name" value="Tscrpt_reg_HTH_GntR"/>
</dbReference>
<dbReference type="PRINTS" id="PR00035">
    <property type="entry name" value="HTHGNTR"/>
</dbReference>
<dbReference type="Gene3D" id="3.40.1410.10">
    <property type="entry name" value="Chorismate lyase-like"/>
    <property type="match status" value="1"/>
</dbReference>
<keyword evidence="1" id="KW-0805">Transcription regulation</keyword>
<feature type="domain" description="HTH gntR-type" evidence="4">
    <location>
        <begin position="1"/>
        <end position="69"/>
    </location>
</feature>
<dbReference type="SMART" id="SM00866">
    <property type="entry name" value="UTRA"/>
    <property type="match status" value="1"/>
</dbReference>
<evidence type="ECO:0000313" key="5">
    <source>
        <dbReference type="EMBL" id="QDE35824.1"/>
    </source>
</evidence>
<dbReference type="RefSeq" id="WP_140037970.1">
    <property type="nucleotide sequence ID" value="NZ_CP041040.1"/>
</dbReference>
<gene>
    <name evidence="5" type="ORF">FIV50_14120</name>
</gene>
<dbReference type="Pfam" id="PF07702">
    <property type="entry name" value="UTRA"/>
    <property type="match status" value="1"/>
</dbReference>
<reference evidence="5 6" key="1">
    <citation type="submission" date="2019-06" db="EMBL/GenBank/DDBJ databases">
        <title>Complete genome of Microbacterium foliorum M2.</title>
        <authorList>
            <person name="Cao G."/>
        </authorList>
    </citation>
    <scope>NUCLEOTIDE SEQUENCE [LARGE SCALE GENOMIC DNA]</scope>
    <source>
        <strain evidence="5 6">M2</strain>
    </source>
</reference>
<dbReference type="SUPFAM" id="SSF46785">
    <property type="entry name" value="Winged helix' DNA-binding domain"/>
    <property type="match status" value="1"/>
</dbReference>
<dbReference type="InterPro" id="IPR050679">
    <property type="entry name" value="Bact_HTH_transcr_reg"/>
</dbReference>